<evidence type="ECO:0000256" key="4">
    <source>
        <dbReference type="ARBA" id="ARBA00022980"/>
    </source>
</evidence>
<dbReference type="InterPro" id="IPR013025">
    <property type="entry name" value="Ribosomal_uL23-like"/>
</dbReference>
<dbReference type="GO" id="GO:0003735">
    <property type="term" value="F:structural constituent of ribosome"/>
    <property type="evidence" value="ECO:0007669"/>
    <property type="project" value="InterPro"/>
</dbReference>
<sequence>MNYKFYDLIVKPVVTEKSTLASECKKYIFLVQRNANKYNISKAIEGIFNVNVIKVNIINMIGKTKRFKGTLGKQSDRKKAIVTVVKDQVIDFGVGGMK</sequence>
<evidence type="ECO:0000256" key="3">
    <source>
        <dbReference type="ARBA" id="ARBA00022884"/>
    </source>
</evidence>
<comment type="subunit">
    <text evidence="6">Part of the 50S ribosomal subunit. Contacts protein L29, and trigger factor when it is bound to the ribosome.</text>
</comment>
<dbReference type="Pfam" id="PF00276">
    <property type="entry name" value="Ribosomal_L23"/>
    <property type="match status" value="1"/>
</dbReference>
<protein>
    <recommendedName>
        <fullName evidence="6">Large ribosomal subunit protein uL23</fullName>
    </recommendedName>
</protein>
<comment type="similarity">
    <text evidence="1 6">Belongs to the universal ribosomal protein uL23 family.</text>
</comment>
<dbReference type="AlphaFoldDB" id="A0A0F3PBI7"/>
<proteinExistence type="inferred from homology"/>
<evidence type="ECO:0000256" key="6">
    <source>
        <dbReference type="HAMAP-Rule" id="MF_01369"/>
    </source>
</evidence>
<evidence type="ECO:0000313" key="8">
    <source>
        <dbReference type="Proteomes" id="UP000033671"/>
    </source>
</evidence>
<keyword evidence="4 6" id="KW-0689">Ribosomal protein</keyword>
<comment type="caution">
    <text evidence="7">The sequence shown here is derived from an EMBL/GenBank/DDBJ whole genome shotgun (WGS) entry which is preliminary data.</text>
</comment>
<keyword evidence="5 6" id="KW-0687">Ribonucleoprotein</keyword>
<dbReference type="RefSeq" id="WP_045916506.1">
    <property type="nucleotide sequence ID" value="NZ_LAOA01000002.1"/>
</dbReference>
<organism evidence="7 8">
    <name type="scientific">Orientia tsutsugamushi str. TA716</name>
    <dbReference type="NCBI Taxonomy" id="1359175"/>
    <lineage>
        <taxon>Bacteria</taxon>
        <taxon>Pseudomonadati</taxon>
        <taxon>Pseudomonadota</taxon>
        <taxon>Alphaproteobacteria</taxon>
        <taxon>Rickettsiales</taxon>
        <taxon>Rickettsiaceae</taxon>
        <taxon>Rickettsieae</taxon>
        <taxon>Orientia</taxon>
    </lineage>
</organism>
<dbReference type="SUPFAM" id="SSF54189">
    <property type="entry name" value="Ribosomal proteins S24e, L23 and L15e"/>
    <property type="match status" value="1"/>
</dbReference>
<accession>A0A0F3PBI7</accession>
<dbReference type="Gene3D" id="3.30.70.330">
    <property type="match status" value="1"/>
</dbReference>
<dbReference type="NCBIfam" id="NF004363">
    <property type="entry name" value="PRK05738.2-4"/>
    <property type="match status" value="1"/>
</dbReference>
<dbReference type="InterPro" id="IPR012677">
    <property type="entry name" value="Nucleotide-bd_a/b_plait_sf"/>
</dbReference>
<evidence type="ECO:0000256" key="5">
    <source>
        <dbReference type="ARBA" id="ARBA00023274"/>
    </source>
</evidence>
<comment type="function">
    <text evidence="6">One of the early assembly proteins it binds 23S rRNA. One of the proteins that surrounds the polypeptide exit tunnel on the outside of the ribosome. Forms the main docking site for trigger factor binding to the ribosome.</text>
</comment>
<gene>
    <name evidence="6 7" type="primary">rplW</name>
    <name evidence="7" type="ORF">OTSTA716_0088</name>
</gene>
<reference evidence="7 8" key="1">
    <citation type="submission" date="2015-01" db="EMBL/GenBank/DDBJ databases">
        <title>Genome Sequencing of Rickettsiales.</title>
        <authorList>
            <person name="Daugherty S.C."/>
            <person name="Su Q."/>
            <person name="Abolude K."/>
            <person name="Beier-Sexton M."/>
            <person name="Carlyon J.A."/>
            <person name="Carter R."/>
            <person name="Day N.P."/>
            <person name="Dumler S.J."/>
            <person name="Dyachenko V."/>
            <person name="Godinez A."/>
            <person name="Kurtti T.J."/>
            <person name="Lichay M."/>
            <person name="Mullins K.E."/>
            <person name="Ott S."/>
            <person name="Pappas-Brown V."/>
            <person name="Paris D.H."/>
            <person name="Patel P."/>
            <person name="Richards A.L."/>
            <person name="Sadzewicz L."/>
            <person name="Sears K."/>
            <person name="Seidman D."/>
            <person name="Sengamalay N."/>
            <person name="Stenos J."/>
            <person name="Tallon L.J."/>
            <person name="Vincent G."/>
            <person name="Fraser C.M."/>
            <person name="Munderloh U."/>
            <person name="Dunning-Hotopp J.C."/>
        </authorList>
    </citation>
    <scope>NUCLEOTIDE SEQUENCE [LARGE SCALE GENOMIC DNA]</scope>
    <source>
        <strain evidence="7 8">TA716</strain>
    </source>
</reference>
<dbReference type="InterPro" id="IPR012678">
    <property type="entry name" value="Ribosomal_uL23/eL15/eS24_sf"/>
</dbReference>
<dbReference type="HAMAP" id="MF_01369_B">
    <property type="entry name" value="Ribosomal_uL23_B"/>
    <property type="match status" value="1"/>
</dbReference>
<dbReference type="Proteomes" id="UP000033671">
    <property type="component" value="Unassembled WGS sequence"/>
</dbReference>
<dbReference type="PATRIC" id="fig|1359175.3.peg.1322"/>
<dbReference type="FunFam" id="3.30.70.330:FF:000001">
    <property type="entry name" value="50S ribosomal protein L23"/>
    <property type="match status" value="1"/>
</dbReference>
<evidence type="ECO:0000313" key="7">
    <source>
        <dbReference type="EMBL" id="KJV77663.1"/>
    </source>
</evidence>
<name>A0A0F3PBI7_ORITS</name>
<evidence type="ECO:0000256" key="2">
    <source>
        <dbReference type="ARBA" id="ARBA00022730"/>
    </source>
</evidence>
<keyword evidence="2 6" id="KW-0699">rRNA-binding</keyword>
<dbReference type="EMBL" id="LAOA01000002">
    <property type="protein sequence ID" value="KJV77663.1"/>
    <property type="molecule type" value="Genomic_DNA"/>
</dbReference>
<keyword evidence="3 6" id="KW-0694">RNA-binding</keyword>
<dbReference type="GO" id="GO:1990904">
    <property type="term" value="C:ribonucleoprotein complex"/>
    <property type="evidence" value="ECO:0007669"/>
    <property type="project" value="UniProtKB-KW"/>
</dbReference>
<evidence type="ECO:0000256" key="1">
    <source>
        <dbReference type="ARBA" id="ARBA00006700"/>
    </source>
</evidence>
<dbReference type="GO" id="GO:0005840">
    <property type="term" value="C:ribosome"/>
    <property type="evidence" value="ECO:0007669"/>
    <property type="project" value="UniProtKB-KW"/>
</dbReference>
<dbReference type="GO" id="GO:0019843">
    <property type="term" value="F:rRNA binding"/>
    <property type="evidence" value="ECO:0007669"/>
    <property type="project" value="UniProtKB-UniRule"/>
</dbReference>
<dbReference type="GO" id="GO:0006412">
    <property type="term" value="P:translation"/>
    <property type="evidence" value="ECO:0007669"/>
    <property type="project" value="UniProtKB-UniRule"/>
</dbReference>